<comment type="caution">
    <text evidence="3">The sequence shown here is derived from an EMBL/GenBank/DDBJ whole genome shotgun (WGS) entry which is preliminary data.</text>
</comment>
<feature type="region of interest" description="Disordered" evidence="2">
    <location>
        <begin position="207"/>
        <end position="261"/>
    </location>
</feature>
<sequence length="857" mass="89413">MLLARHATTVRADAACGELLWSALVNSIAARESSSAANEAIKVGCTLEVPSDFGKYVEAVASKASWTRDLDAAAQRLLAPGVLRFTPVSPAPSSAAPSSATVPTGPPPPSFLDAASYGLVVTAFTALRATGACNRAPQPPGTSTPASHPAIEQQITASQQLRGLLEEPTRAAFARCLSLQTAGIDLTASFGPSASSVLVDLVYRPVAATSSPPSPPPRSDPATAASLQPPTQPSSLNQTSPPLSTTTPAGELAPTPGPMGTIPADLTGVEVAPVGAAACVLYGLPPAKEGGKRSPKPPPRRKPPSRNLQSTTVSPLPPASAEAPRPALRGLSAALAPGRVYSLSCAVTMGAFTSSGLPVYVTIFTSIAPSLSILLYPSQPTPAPHPPAAVQTPPPPSQLQPPSPPVDQDAWAQLQARLQKLERAVDLLNARAEDMRLEDLVKAGFQDQQAFNERVLGPAAVLLRSDPLASPGPGFGAPFPLGTGAGAWVQGGSIDPPRTDHAVIAHGKWVYMIGGMTAQPVRENSSAPYTEPVVLSSVVRYDTDTGVVEQLAPLPEPRCRFATAVLNGRIYVMGGAATFAFPEPRDSVFVYDISTNSWKAAGRLNVARLDPCGAAAGGKVYVFGGYDVNYITLTSTEQLTLPAGLPPAGAANGTAASPSPAPASAAPASAWLWTLLPSSSNLNTSRGDCRAVELDGLIYAAGGIQYVNADCSQNWVYCYRPLSSVEAFDPVTLRWTPRASMARERLDFGFTALPGGRLLAAGGERGNGTRFQIAQYEVEEYDARTDTWTPRAPMTQARFRHDMAHSSGRVYVVGGTPTCQDYEAEVVCYQQALAPVAVYVDERYPAMFAFANATGAA</sequence>
<feature type="compositionally biased region" description="Pro residues" evidence="2">
    <location>
        <begin position="379"/>
        <end position="405"/>
    </location>
</feature>
<keyword evidence="1" id="KW-0175">Coiled coil</keyword>
<proteinExistence type="predicted"/>
<dbReference type="InterPro" id="IPR015915">
    <property type="entry name" value="Kelch-typ_b-propeller"/>
</dbReference>
<dbReference type="Proteomes" id="UP000612055">
    <property type="component" value="Unassembled WGS sequence"/>
</dbReference>
<accession>A0A835XX40</accession>
<dbReference type="AlphaFoldDB" id="A0A835XX40"/>
<dbReference type="SUPFAM" id="SSF117281">
    <property type="entry name" value="Kelch motif"/>
    <property type="match status" value="2"/>
</dbReference>
<dbReference type="SMART" id="SM00612">
    <property type="entry name" value="Kelch"/>
    <property type="match status" value="4"/>
</dbReference>
<evidence type="ECO:0000256" key="1">
    <source>
        <dbReference type="SAM" id="Coils"/>
    </source>
</evidence>
<feature type="region of interest" description="Disordered" evidence="2">
    <location>
        <begin position="285"/>
        <end position="324"/>
    </location>
</feature>
<keyword evidence="4" id="KW-1185">Reference proteome</keyword>
<dbReference type="Pfam" id="PF01344">
    <property type="entry name" value="Kelch_1"/>
    <property type="match status" value="2"/>
</dbReference>
<organism evidence="3 4">
    <name type="scientific">Edaphochlamys debaryana</name>
    <dbReference type="NCBI Taxonomy" id="47281"/>
    <lineage>
        <taxon>Eukaryota</taxon>
        <taxon>Viridiplantae</taxon>
        <taxon>Chlorophyta</taxon>
        <taxon>core chlorophytes</taxon>
        <taxon>Chlorophyceae</taxon>
        <taxon>CS clade</taxon>
        <taxon>Chlamydomonadales</taxon>
        <taxon>Chlamydomonadales incertae sedis</taxon>
        <taxon>Edaphochlamys</taxon>
    </lineage>
</organism>
<dbReference type="PANTHER" id="PTHR45632:SF5">
    <property type="entry name" value="KELCH-LIKE PROTEIN 22"/>
    <property type="match status" value="1"/>
</dbReference>
<dbReference type="OrthoDB" id="523959at2759"/>
<evidence type="ECO:0000313" key="4">
    <source>
        <dbReference type="Proteomes" id="UP000612055"/>
    </source>
</evidence>
<dbReference type="PANTHER" id="PTHR45632">
    <property type="entry name" value="LD33804P"/>
    <property type="match status" value="1"/>
</dbReference>
<dbReference type="InterPro" id="IPR006652">
    <property type="entry name" value="Kelch_1"/>
</dbReference>
<name>A0A835XX40_9CHLO</name>
<gene>
    <name evidence="3" type="ORF">HYH03_014055</name>
</gene>
<dbReference type="Gene3D" id="2.120.10.80">
    <property type="entry name" value="Kelch-type beta propeller"/>
    <property type="match status" value="2"/>
</dbReference>
<evidence type="ECO:0000256" key="2">
    <source>
        <dbReference type="SAM" id="MobiDB-lite"/>
    </source>
</evidence>
<feature type="coiled-coil region" evidence="1">
    <location>
        <begin position="411"/>
        <end position="438"/>
    </location>
</feature>
<feature type="compositionally biased region" description="Basic residues" evidence="2">
    <location>
        <begin position="293"/>
        <end position="304"/>
    </location>
</feature>
<feature type="compositionally biased region" description="Polar residues" evidence="2">
    <location>
        <begin position="233"/>
        <end position="248"/>
    </location>
</feature>
<reference evidence="3" key="1">
    <citation type="journal article" date="2020" name="bioRxiv">
        <title>Comparative genomics of Chlamydomonas.</title>
        <authorList>
            <person name="Craig R.J."/>
            <person name="Hasan A.R."/>
            <person name="Ness R.W."/>
            <person name="Keightley P.D."/>
        </authorList>
    </citation>
    <scope>NUCLEOTIDE SEQUENCE</scope>
    <source>
        <strain evidence="3">CCAP 11/70</strain>
    </source>
</reference>
<feature type="region of interest" description="Disordered" evidence="2">
    <location>
        <begin position="379"/>
        <end position="408"/>
    </location>
</feature>
<dbReference type="EMBL" id="JAEHOE010000098">
    <property type="protein sequence ID" value="KAG2487339.1"/>
    <property type="molecule type" value="Genomic_DNA"/>
</dbReference>
<protein>
    <submittedName>
        <fullName evidence="3">Uncharacterized protein</fullName>
    </submittedName>
</protein>
<evidence type="ECO:0000313" key="3">
    <source>
        <dbReference type="EMBL" id="KAG2487339.1"/>
    </source>
</evidence>